<dbReference type="Pfam" id="PF07943">
    <property type="entry name" value="PBP5_C"/>
    <property type="match status" value="1"/>
</dbReference>
<protein>
    <recommendedName>
        <fullName evidence="4">serine-type D-Ala-D-Ala carboxypeptidase</fullName>
        <ecNumber evidence="4">3.4.16.4</ecNumber>
    </recommendedName>
</protein>
<evidence type="ECO:0000256" key="11">
    <source>
        <dbReference type="ARBA" id="ARBA00023316"/>
    </source>
</evidence>
<dbReference type="InterPro" id="IPR012338">
    <property type="entry name" value="Beta-lactam/transpept-like"/>
</dbReference>
<evidence type="ECO:0000256" key="9">
    <source>
        <dbReference type="ARBA" id="ARBA00022960"/>
    </source>
</evidence>
<keyword evidence="11" id="KW-0961">Cell wall biogenesis/degradation</keyword>
<accession>A0A1C6HDT8</accession>
<keyword evidence="9" id="KW-0133">Cell shape</keyword>
<dbReference type="EMBL" id="FMHG01000001">
    <property type="protein sequence ID" value="SCJ55637.1"/>
    <property type="molecule type" value="Genomic_DNA"/>
</dbReference>
<evidence type="ECO:0000256" key="2">
    <source>
        <dbReference type="ARBA" id="ARBA00004752"/>
    </source>
</evidence>
<evidence type="ECO:0000256" key="14">
    <source>
        <dbReference type="PIRSR" id="PIRSR618044-2"/>
    </source>
</evidence>
<dbReference type="GO" id="GO:0009252">
    <property type="term" value="P:peptidoglycan biosynthetic process"/>
    <property type="evidence" value="ECO:0007669"/>
    <property type="project" value="UniProtKB-UniPathway"/>
</dbReference>
<feature type="active site" description="Acyl-ester intermediate" evidence="13">
    <location>
        <position position="77"/>
    </location>
</feature>
<dbReference type="InterPro" id="IPR037167">
    <property type="entry name" value="Peptidase_S11_C_sf"/>
</dbReference>
<dbReference type="PANTHER" id="PTHR21581">
    <property type="entry name" value="D-ALANYL-D-ALANINE CARBOXYPEPTIDASE"/>
    <property type="match status" value="1"/>
</dbReference>
<evidence type="ECO:0000256" key="6">
    <source>
        <dbReference type="ARBA" id="ARBA00022670"/>
    </source>
</evidence>
<evidence type="ECO:0000259" key="17">
    <source>
        <dbReference type="SMART" id="SM00936"/>
    </source>
</evidence>
<evidence type="ECO:0000256" key="7">
    <source>
        <dbReference type="ARBA" id="ARBA00022729"/>
    </source>
</evidence>
<keyword evidence="7 16" id="KW-0732">Signal</keyword>
<dbReference type="PANTHER" id="PTHR21581:SF33">
    <property type="entry name" value="D-ALANYL-D-ALANINE CARBOXYPEPTIDASE DACB"/>
    <property type="match status" value="1"/>
</dbReference>
<evidence type="ECO:0000256" key="12">
    <source>
        <dbReference type="ARBA" id="ARBA00034000"/>
    </source>
</evidence>
<comment type="similarity">
    <text evidence="3 15">Belongs to the peptidase S11 family.</text>
</comment>
<dbReference type="SMART" id="SM00936">
    <property type="entry name" value="PBP5_C"/>
    <property type="match status" value="1"/>
</dbReference>
<keyword evidence="6" id="KW-0645">Protease</keyword>
<proteinExistence type="inferred from homology"/>
<dbReference type="GO" id="GO:0071555">
    <property type="term" value="P:cell wall organization"/>
    <property type="evidence" value="ECO:0007669"/>
    <property type="project" value="UniProtKB-KW"/>
</dbReference>
<keyword evidence="5 18" id="KW-0121">Carboxypeptidase</keyword>
<feature type="active site" evidence="13">
    <location>
        <position position="132"/>
    </location>
</feature>
<evidence type="ECO:0000256" key="13">
    <source>
        <dbReference type="PIRSR" id="PIRSR618044-1"/>
    </source>
</evidence>
<comment type="catalytic activity">
    <reaction evidence="12">
        <text>Preferential cleavage: (Ac)2-L-Lys-D-Ala-|-D-Ala. Also transpeptidation of peptidyl-alanyl moieties that are N-acyl substituents of D-alanine.</text>
        <dbReference type="EC" id="3.4.16.4"/>
    </reaction>
</comment>
<evidence type="ECO:0000256" key="16">
    <source>
        <dbReference type="SAM" id="SignalP"/>
    </source>
</evidence>
<evidence type="ECO:0000256" key="8">
    <source>
        <dbReference type="ARBA" id="ARBA00022801"/>
    </source>
</evidence>
<comment type="pathway">
    <text evidence="2">Cell wall biogenesis; peptidoglycan biosynthesis.</text>
</comment>
<gene>
    <name evidence="18" type="primary">dacB_1</name>
    <name evidence="18" type="ORF">SAMEA3545359_00801</name>
</gene>
<dbReference type="SUPFAM" id="SSF56601">
    <property type="entry name" value="beta-lactamase/transpeptidase-like"/>
    <property type="match status" value="1"/>
</dbReference>
<dbReference type="UniPathway" id="UPA00219"/>
<dbReference type="Gene3D" id="3.40.710.10">
    <property type="entry name" value="DD-peptidase/beta-lactamase superfamily"/>
    <property type="match status" value="1"/>
</dbReference>
<feature type="active site" description="Proton acceptor" evidence="13">
    <location>
        <position position="80"/>
    </location>
</feature>
<evidence type="ECO:0000256" key="5">
    <source>
        <dbReference type="ARBA" id="ARBA00022645"/>
    </source>
</evidence>
<keyword evidence="10" id="KW-0573">Peptidoglycan synthesis</keyword>
<evidence type="ECO:0000256" key="3">
    <source>
        <dbReference type="ARBA" id="ARBA00007164"/>
    </source>
</evidence>
<dbReference type="SUPFAM" id="SSF69189">
    <property type="entry name" value="Penicillin-binding protein associated domain"/>
    <property type="match status" value="1"/>
</dbReference>
<name>A0A1C6HDT8_9FIRM</name>
<dbReference type="GO" id="GO:0006508">
    <property type="term" value="P:proteolysis"/>
    <property type="evidence" value="ECO:0007669"/>
    <property type="project" value="UniProtKB-KW"/>
</dbReference>
<dbReference type="AlphaFoldDB" id="A0A1C6HDT8"/>
<feature type="domain" description="Peptidase S11 D-Ala-D-Ala carboxypeptidase A C-terminal" evidence="17">
    <location>
        <begin position="275"/>
        <end position="369"/>
    </location>
</feature>
<dbReference type="GO" id="GO:0009002">
    <property type="term" value="F:serine-type D-Ala-D-Ala carboxypeptidase activity"/>
    <property type="evidence" value="ECO:0007669"/>
    <property type="project" value="UniProtKB-EC"/>
</dbReference>
<evidence type="ECO:0000256" key="10">
    <source>
        <dbReference type="ARBA" id="ARBA00022984"/>
    </source>
</evidence>
<reference evidence="18" key="1">
    <citation type="submission" date="2015-09" db="EMBL/GenBank/DDBJ databases">
        <authorList>
            <consortium name="Pathogen Informatics"/>
        </authorList>
    </citation>
    <scope>NUCLEOTIDE SEQUENCE</scope>
    <source>
        <strain evidence="18">2789STDY5834896</strain>
    </source>
</reference>
<feature type="chain" id="PRO_5008736451" description="serine-type D-Ala-D-Ala carboxypeptidase" evidence="16">
    <location>
        <begin position="36"/>
        <end position="394"/>
    </location>
</feature>
<dbReference type="InterPro" id="IPR018044">
    <property type="entry name" value="Peptidase_S11"/>
</dbReference>
<evidence type="ECO:0000256" key="15">
    <source>
        <dbReference type="RuleBase" id="RU004016"/>
    </source>
</evidence>
<dbReference type="InterPro" id="IPR012907">
    <property type="entry name" value="Peptidase_S11_C"/>
</dbReference>
<keyword evidence="8 18" id="KW-0378">Hydrolase</keyword>
<organism evidence="18">
    <name type="scientific">uncultured Anaerotruncus sp</name>
    <dbReference type="NCBI Taxonomy" id="905011"/>
    <lineage>
        <taxon>Bacteria</taxon>
        <taxon>Bacillati</taxon>
        <taxon>Bacillota</taxon>
        <taxon>Clostridia</taxon>
        <taxon>Eubacteriales</taxon>
        <taxon>Oscillospiraceae</taxon>
        <taxon>Anaerotruncus</taxon>
        <taxon>environmental samples</taxon>
    </lineage>
</organism>
<sequence length="394" mass="42419">MIGQRTEKKTHKHPLRRWLGALLAAAVLWVPAAWAAEQTADSDAPPAVEAQAFVLMSAQTGQVFLEGNMHQQLPMASTTKIMTALLAVENGSLDTVYTMRKEDVTVEGSSLGVREGDQLTLRDLITGMMLKSGNDAARSVAHIVGGDGFVDMMNQRAAQLGMRNTHFTNPAGLPDDDHYSTAYDMALLAKAALQNPDFAAICASSTAAITVNGDTWHLKNSNRLLRELDGACGIKTGFTKKAGRCLVSAVTREGSTLICVTLNCGEDWKTHTALYDYAFATGSPQQLPPEEKSSLPVVGGSKDSVQITVQSDLDFLLLKEGSSLQKTVQLPGFIYAPITAGQVVGEVVYRSPDGGEYRLPVTATEEVPEKGKKTGDKKKTGGIFDWIKGWFVKD</sequence>
<evidence type="ECO:0000256" key="4">
    <source>
        <dbReference type="ARBA" id="ARBA00012448"/>
    </source>
</evidence>
<evidence type="ECO:0000256" key="1">
    <source>
        <dbReference type="ARBA" id="ARBA00003217"/>
    </source>
</evidence>
<feature type="binding site" evidence="14">
    <location>
        <position position="235"/>
    </location>
    <ligand>
        <name>substrate</name>
    </ligand>
</feature>
<dbReference type="PRINTS" id="PR00725">
    <property type="entry name" value="DADACBPTASE1"/>
</dbReference>
<dbReference type="Gene3D" id="2.60.410.10">
    <property type="entry name" value="D-Ala-D-Ala carboxypeptidase, C-terminal domain"/>
    <property type="match status" value="1"/>
</dbReference>
<dbReference type="GO" id="GO:0008360">
    <property type="term" value="P:regulation of cell shape"/>
    <property type="evidence" value="ECO:0007669"/>
    <property type="project" value="UniProtKB-KW"/>
</dbReference>
<dbReference type="Pfam" id="PF00768">
    <property type="entry name" value="Peptidase_S11"/>
    <property type="match status" value="1"/>
</dbReference>
<dbReference type="InterPro" id="IPR015956">
    <property type="entry name" value="Peniciliin-bd_prot_C_sf"/>
</dbReference>
<dbReference type="EC" id="3.4.16.4" evidence="4"/>
<feature type="signal peptide" evidence="16">
    <location>
        <begin position="1"/>
        <end position="35"/>
    </location>
</feature>
<evidence type="ECO:0000313" key="18">
    <source>
        <dbReference type="EMBL" id="SCJ55637.1"/>
    </source>
</evidence>
<comment type="function">
    <text evidence="1">Removes C-terminal D-alanyl residues from sugar-peptide cell wall precursors.</text>
</comment>
<dbReference type="InterPro" id="IPR001967">
    <property type="entry name" value="Peptidase_S11_N"/>
</dbReference>